<dbReference type="EMBL" id="MCIF01000002">
    <property type="protein sequence ID" value="RAQ94392.1"/>
    <property type="molecule type" value="Genomic_DNA"/>
</dbReference>
<comment type="caution">
    <text evidence="1">The sequence shown here is derived from an EMBL/GenBank/DDBJ whole genome shotgun (WGS) entry which is preliminary data.</text>
</comment>
<evidence type="ECO:0008006" key="3">
    <source>
        <dbReference type="Google" id="ProtNLM"/>
    </source>
</evidence>
<dbReference type="OrthoDB" id="6182181at2"/>
<name>A0A328VEE1_9CHLR</name>
<dbReference type="AlphaFoldDB" id="A0A328VEE1"/>
<sequence>MESLLACARSWVKEHAGSQVPHLLRAEEWLRQINPAASEAMLLAALTHDMERAFPGPDSPKQDLSRGADDPLYLQAHSERSARIVGGFLREQQAPADLIEEVMALIRVHEVGGWPEADWVQAADSLSFLEVNVQPFLDMLSSTWAGWTPEAVRAKFSWMYSRIRLPEARQLAIPLYQQALEKLRQQEEHLKRPGEPKPSLQE</sequence>
<protein>
    <recommendedName>
        <fullName evidence="3">HD domain-containing protein</fullName>
    </recommendedName>
</protein>
<dbReference type="RefSeq" id="WP_112426255.1">
    <property type="nucleotide sequence ID" value="NZ_MCIF01000002.1"/>
</dbReference>
<proteinExistence type="predicted"/>
<dbReference type="Proteomes" id="UP000248706">
    <property type="component" value="Unassembled WGS sequence"/>
</dbReference>
<dbReference type="Gene3D" id="1.10.3210.10">
    <property type="entry name" value="Hypothetical protein af1432"/>
    <property type="match status" value="1"/>
</dbReference>
<dbReference type="SUPFAM" id="SSF109604">
    <property type="entry name" value="HD-domain/PDEase-like"/>
    <property type="match status" value="1"/>
</dbReference>
<reference evidence="1 2" key="1">
    <citation type="submission" date="2016-08" db="EMBL/GenBank/DDBJ databases">
        <title>Analysis of Carbohydrate Active Enzymes in Thermogemmatispora T81 Reveals Carbohydrate Degradation Ability.</title>
        <authorList>
            <person name="Tomazini A."/>
            <person name="Lal S."/>
            <person name="Stott M."/>
            <person name="Henrissat B."/>
            <person name="Polikarpov I."/>
            <person name="Sparling R."/>
            <person name="Levin D.B."/>
        </authorList>
    </citation>
    <scope>NUCLEOTIDE SEQUENCE [LARGE SCALE GENOMIC DNA]</scope>
    <source>
        <strain evidence="1 2">T81</strain>
    </source>
</reference>
<organism evidence="1 2">
    <name type="scientific">Thermogemmatispora tikiterensis</name>
    <dbReference type="NCBI Taxonomy" id="1825093"/>
    <lineage>
        <taxon>Bacteria</taxon>
        <taxon>Bacillati</taxon>
        <taxon>Chloroflexota</taxon>
        <taxon>Ktedonobacteria</taxon>
        <taxon>Thermogemmatisporales</taxon>
        <taxon>Thermogemmatisporaceae</taxon>
        <taxon>Thermogemmatispora</taxon>
    </lineage>
</organism>
<gene>
    <name evidence="1" type="ORF">A4R35_02530</name>
</gene>
<keyword evidence="2" id="KW-1185">Reference proteome</keyword>
<evidence type="ECO:0000313" key="1">
    <source>
        <dbReference type="EMBL" id="RAQ94392.1"/>
    </source>
</evidence>
<accession>A0A328VEE1</accession>
<evidence type="ECO:0000313" key="2">
    <source>
        <dbReference type="Proteomes" id="UP000248706"/>
    </source>
</evidence>